<feature type="compositionally biased region" description="Basic residues" evidence="1">
    <location>
        <begin position="8"/>
        <end position="18"/>
    </location>
</feature>
<protein>
    <submittedName>
        <fullName evidence="2">Uncharacterized protein</fullName>
    </submittedName>
</protein>
<feature type="compositionally biased region" description="Basic residues" evidence="1">
    <location>
        <begin position="273"/>
        <end position="291"/>
    </location>
</feature>
<comment type="caution">
    <text evidence="2">The sequence shown here is derived from an EMBL/GenBank/DDBJ whole genome shotgun (WGS) entry which is preliminary data.</text>
</comment>
<feature type="region of interest" description="Disordered" evidence="1">
    <location>
        <begin position="381"/>
        <end position="418"/>
    </location>
</feature>
<feature type="compositionally biased region" description="Pro residues" evidence="1">
    <location>
        <begin position="69"/>
        <end position="78"/>
    </location>
</feature>
<evidence type="ECO:0000256" key="1">
    <source>
        <dbReference type="SAM" id="MobiDB-lite"/>
    </source>
</evidence>
<name>A0A8H5HZU6_9AGAR</name>
<feature type="region of interest" description="Disordered" evidence="1">
    <location>
        <begin position="1"/>
        <end position="107"/>
    </location>
</feature>
<dbReference type="AlphaFoldDB" id="A0A8H5HZU6"/>
<feature type="compositionally biased region" description="Polar residues" evidence="1">
    <location>
        <begin position="223"/>
        <end position="232"/>
    </location>
</feature>
<feature type="compositionally biased region" description="Polar residues" evidence="1">
    <location>
        <begin position="152"/>
        <end position="168"/>
    </location>
</feature>
<feature type="compositionally biased region" description="Basic and acidic residues" evidence="1">
    <location>
        <begin position="83"/>
        <end position="98"/>
    </location>
</feature>
<reference evidence="2 3" key="1">
    <citation type="journal article" date="2020" name="ISME J.">
        <title>Uncovering the hidden diversity of litter-decomposition mechanisms in mushroom-forming fungi.</title>
        <authorList>
            <person name="Floudas D."/>
            <person name="Bentzer J."/>
            <person name="Ahren D."/>
            <person name="Johansson T."/>
            <person name="Persson P."/>
            <person name="Tunlid A."/>
        </authorList>
    </citation>
    <scope>NUCLEOTIDE SEQUENCE [LARGE SCALE GENOMIC DNA]</scope>
    <source>
        <strain evidence="2 3">CBS 406.79</strain>
    </source>
</reference>
<sequence length="469" mass="50348">MFPSTSTVHHHQLTRRPPLRSSPLTGPALSTDDSCINDSDSDGRPRPCRISSSPDLLSGSSFSSSSVPITPPSTPPPSASRLPSRESLKSLSIPEHKVPPPRALVHPNAHRNGTWLAENTYADTPRFSRLSMSSPAVVMPLQANKYHHRRPSLNSTKSFSHLSLSNPADSEAPTDALSNKVGTLLVQVPLRSKSASTLSLTGGLPNLDSFLASFPSPPEAPYSRTSSKSSCARQEVEIDPTHQRSTSEASSSKSSQRLSTRSRTSGFNSLTSRAKHMLSKSKSLGHSRKTSHNNDCLLSESGTTSYPRHTKDVSFLSFASTPEDLDSMPPVPPLPPNSNSYVPRAERKAPKVCMNTLFTPPPSPTAPEGVTSTIHQFPTSNAVEQPVNPSSSSISSPSPPKPKRNIHPRSSSSKAASVLGMGETEIIIRNKVDIHSNTAIHSPTPPPKDGSLMKKIWKSLTTGKETSLV</sequence>
<feature type="region of interest" description="Disordered" evidence="1">
    <location>
        <begin position="217"/>
        <end position="308"/>
    </location>
</feature>
<keyword evidence="3" id="KW-1185">Reference proteome</keyword>
<dbReference type="Proteomes" id="UP000518752">
    <property type="component" value="Unassembled WGS sequence"/>
</dbReference>
<feature type="compositionally biased region" description="Low complexity" evidence="1">
    <location>
        <begin position="51"/>
        <end position="68"/>
    </location>
</feature>
<feature type="compositionally biased region" description="Polar residues" evidence="1">
    <location>
        <begin position="293"/>
        <end position="307"/>
    </location>
</feature>
<feature type="region of interest" description="Disordered" evidence="1">
    <location>
        <begin position="149"/>
        <end position="175"/>
    </location>
</feature>
<proteinExistence type="predicted"/>
<evidence type="ECO:0000313" key="2">
    <source>
        <dbReference type="EMBL" id="KAF5392455.1"/>
    </source>
</evidence>
<feature type="region of interest" description="Disordered" evidence="1">
    <location>
        <begin position="324"/>
        <end position="343"/>
    </location>
</feature>
<organism evidence="2 3">
    <name type="scientific">Collybiopsis confluens</name>
    <dbReference type="NCBI Taxonomy" id="2823264"/>
    <lineage>
        <taxon>Eukaryota</taxon>
        <taxon>Fungi</taxon>
        <taxon>Dikarya</taxon>
        <taxon>Basidiomycota</taxon>
        <taxon>Agaricomycotina</taxon>
        <taxon>Agaricomycetes</taxon>
        <taxon>Agaricomycetidae</taxon>
        <taxon>Agaricales</taxon>
        <taxon>Marasmiineae</taxon>
        <taxon>Omphalotaceae</taxon>
        <taxon>Collybiopsis</taxon>
    </lineage>
</organism>
<gene>
    <name evidence="2" type="ORF">D9757_002285</name>
</gene>
<accession>A0A8H5HZU6</accession>
<dbReference type="EMBL" id="JAACJN010000005">
    <property type="protein sequence ID" value="KAF5392455.1"/>
    <property type="molecule type" value="Genomic_DNA"/>
</dbReference>
<dbReference type="OrthoDB" id="3070411at2759"/>
<feature type="compositionally biased region" description="Low complexity" evidence="1">
    <location>
        <begin position="244"/>
        <end position="265"/>
    </location>
</feature>
<evidence type="ECO:0000313" key="3">
    <source>
        <dbReference type="Proteomes" id="UP000518752"/>
    </source>
</evidence>